<evidence type="ECO:0000313" key="10">
    <source>
        <dbReference type="EMBL" id="KLD98092.1"/>
    </source>
</evidence>
<protein>
    <submittedName>
        <fullName evidence="10">Iron ABC transporter permease</fullName>
    </submittedName>
</protein>
<dbReference type="Gene3D" id="1.10.3720.10">
    <property type="entry name" value="MetI-like"/>
    <property type="match status" value="2"/>
</dbReference>
<evidence type="ECO:0000313" key="11">
    <source>
        <dbReference type="Proteomes" id="UP000035514"/>
    </source>
</evidence>
<feature type="transmembrane region" description="Helical" evidence="8">
    <location>
        <begin position="127"/>
        <end position="153"/>
    </location>
</feature>
<feature type="transmembrane region" description="Helical" evidence="8">
    <location>
        <begin position="324"/>
        <end position="345"/>
    </location>
</feature>
<keyword evidence="7 8" id="KW-0472">Membrane</keyword>
<keyword evidence="4" id="KW-0997">Cell inner membrane</keyword>
<feature type="domain" description="ABC transmembrane type-1" evidence="9">
    <location>
        <begin position="49"/>
        <end position="246"/>
    </location>
</feature>
<dbReference type="PANTHER" id="PTHR43357:SF3">
    <property type="entry name" value="FE(3+)-TRANSPORT SYSTEM PERMEASE PROTEIN FBPB 2"/>
    <property type="match status" value="1"/>
</dbReference>
<accession>A0A0G9K1J6</accession>
<dbReference type="RefSeq" id="WP_004510892.1">
    <property type="nucleotide sequence ID" value="NZ_JAIQ01000133.1"/>
</dbReference>
<proteinExistence type="predicted"/>
<dbReference type="Proteomes" id="UP000035514">
    <property type="component" value="Unassembled WGS sequence"/>
</dbReference>
<keyword evidence="2" id="KW-0813">Transport</keyword>
<feature type="transmembrane region" description="Helical" evidence="8">
    <location>
        <begin position="51"/>
        <end position="72"/>
    </location>
</feature>
<evidence type="ECO:0000256" key="3">
    <source>
        <dbReference type="ARBA" id="ARBA00022475"/>
    </source>
</evidence>
<evidence type="ECO:0000256" key="1">
    <source>
        <dbReference type="ARBA" id="ARBA00004429"/>
    </source>
</evidence>
<dbReference type="CDD" id="cd06261">
    <property type="entry name" value="TM_PBP2"/>
    <property type="match status" value="1"/>
</dbReference>
<sequence>MEISKYKNYVAPFFGLFIASPILALLIYFVLTNEFDFDFLFGKLMSQYLTNTTILVIGTFFLVLIIGTTTSYLSAKFEYFGSKFFSICFILPLAYPTYILGYAYVGFFEYRGILSEIVGSTSARLDILNMYGAIFIFGIGMFPYVYILARVSFASISSTVTELISLYKINPIKAFFTVYLPLAYPAIFAGSLLAILETLSDYGTVLYFGIDTFSIGIFKSWFGYGDFIQSINVAIVLLIFVFAILWTESLIRKKYRFASSTFSEKKSNKIKLKGKYNFIAFFISFIIATTTLFIPTAVLIYWFILDIHTLDFTTFHYLSNTLTLNLISSICIILLSFFVVYMLRFYPSKIGVFTHKLSILGYSIPGAIVGIGLLVISNFVDKALNHVVLGGTFILLVFAYTTRYFASSIGSVENGFSKIDSSIDDTSKIFGKSEFSNILKVYLPLMKPYLLSGFLILYIDIAKELPATLILRPFNFDTLAIRISELASNEMLYKTGFPSLVLVLTTAVAVLLLNSKFVRRKK</sequence>
<organism evidence="10 11">
    <name type="scientific">Aliarcobacter butzleri L348</name>
    <dbReference type="NCBI Taxonomy" id="1447256"/>
    <lineage>
        <taxon>Bacteria</taxon>
        <taxon>Pseudomonadati</taxon>
        <taxon>Campylobacterota</taxon>
        <taxon>Epsilonproteobacteria</taxon>
        <taxon>Campylobacterales</taxon>
        <taxon>Arcobacteraceae</taxon>
        <taxon>Aliarcobacter</taxon>
    </lineage>
</organism>
<keyword evidence="5 8" id="KW-0812">Transmembrane</keyword>
<dbReference type="AlphaFoldDB" id="A0A0G9K1J6"/>
<evidence type="ECO:0000259" key="9">
    <source>
        <dbReference type="PROSITE" id="PS50928"/>
    </source>
</evidence>
<dbReference type="EMBL" id="JAIQ01000133">
    <property type="protein sequence ID" value="KLD98092.1"/>
    <property type="molecule type" value="Genomic_DNA"/>
</dbReference>
<dbReference type="GO" id="GO:0005886">
    <property type="term" value="C:plasma membrane"/>
    <property type="evidence" value="ECO:0007669"/>
    <property type="project" value="UniProtKB-SubCell"/>
</dbReference>
<dbReference type="PROSITE" id="PS50928">
    <property type="entry name" value="ABC_TM1"/>
    <property type="match status" value="2"/>
</dbReference>
<feature type="transmembrane region" description="Helical" evidence="8">
    <location>
        <begin position="383"/>
        <end position="401"/>
    </location>
</feature>
<evidence type="ECO:0000256" key="8">
    <source>
        <dbReference type="SAM" id="Phobius"/>
    </source>
</evidence>
<comment type="subcellular location">
    <subcellularLocation>
        <location evidence="1">Cell inner membrane</location>
        <topology evidence="1">Multi-pass membrane protein</topology>
    </subcellularLocation>
</comment>
<feature type="transmembrane region" description="Helical" evidence="8">
    <location>
        <begin position="84"/>
        <end position="107"/>
    </location>
</feature>
<dbReference type="InterPro" id="IPR035906">
    <property type="entry name" value="MetI-like_sf"/>
</dbReference>
<feature type="transmembrane region" description="Helical" evidence="8">
    <location>
        <begin position="449"/>
        <end position="471"/>
    </location>
</feature>
<reference evidence="10 11" key="1">
    <citation type="submission" date="2014-01" db="EMBL/GenBank/DDBJ databases">
        <title>Development of a Comparative Genomic Fingerprinting Assay for High Resolution Genotyping of Arcobacter butzleri.</title>
        <authorList>
            <person name="Webb A.L."/>
            <person name="Inglis G.D."/>
            <person name="Kruczkiewicz P."/>
            <person name="Selinger L.B."/>
            <person name="Taboada E.N."/>
        </authorList>
    </citation>
    <scope>NUCLEOTIDE SEQUENCE [LARGE SCALE GENOMIC DNA]</scope>
    <source>
        <strain evidence="10 11">L348</strain>
    </source>
</reference>
<feature type="transmembrane region" description="Helical" evidence="8">
    <location>
        <begin position="276"/>
        <end position="304"/>
    </location>
</feature>
<dbReference type="PANTHER" id="PTHR43357">
    <property type="entry name" value="INNER MEMBRANE ABC TRANSPORTER PERMEASE PROTEIN YDCV"/>
    <property type="match status" value="1"/>
</dbReference>
<dbReference type="PATRIC" id="fig|1447256.3.peg.1835"/>
<gene>
    <name evidence="10" type="ORF">AA20_09395</name>
</gene>
<evidence type="ECO:0000256" key="7">
    <source>
        <dbReference type="ARBA" id="ARBA00023136"/>
    </source>
</evidence>
<evidence type="ECO:0000256" key="2">
    <source>
        <dbReference type="ARBA" id="ARBA00022448"/>
    </source>
</evidence>
<evidence type="ECO:0000256" key="6">
    <source>
        <dbReference type="ARBA" id="ARBA00022989"/>
    </source>
</evidence>
<comment type="caution">
    <text evidence="10">The sequence shown here is derived from an EMBL/GenBank/DDBJ whole genome shotgun (WGS) entry which is preliminary data.</text>
</comment>
<feature type="transmembrane region" description="Helical" evidence="8">
    <location>
        <begin position="357"/>
        <end position="377"/>
    </location>
</feature>
<feature type="transmembrane region" description="Helical" evidence="8">
    <location>
        <begin position="9"/>
        <end position="31"/>
    </location>
</feature>
<dbReference type="SUPFAM" id="SSF161098">
    <property type="entry name" value="MetI-like"/>
    <property type="match status" value="2"/>
</dbReference>
<evidence type="ECO:0000256" key="4">
    <source>
        <dbReference type="ARBA" id="ARBA00022519"/>
    </source>
</evidence>
<evidence type="ECO:0000256" key="5">
    <source>
        <dbReference type="ARBA" id="ARBA00022692"/>
    </source>
</evidence>
<dbReference type="InterPro" id="IPR000515">
    <property type="entry name" value="MetI-like"/>
</dbReference>
<feature type="transmembrane region" description="Helical" evidence="8">
    <location>
        <begin position="174"/>
        <end position="196"/>
    </location>
</feature>
<feature type="transmembrane region" description="Helical" evidence="8">
    <location>
        <begin position="227"/>
        <end position="246"/>
    </location>
</feature>
<keyword evidence="3" id="KW-1003">Cell membrane</keyword>
<feature type="domain" description="ABC transmembrane type-1" evidence="9">
    <location>
        <begin position="318"/>
        <end position="513"/>
    </location>
</feature>
<dbReference type="GO" id="GO:0055085">
    <property type="term" value="P:transmembrane transport"/>
    <property type="evidence" value="ECO:0007669"/>
    <property type="project" value="InterPro"/>
</dbReference>
<feature type="transmembrane region" description="Helical" evidence="8">
    <location>
        <begin position="491"/>
        <end position="513"/>
    </location>
</feature>
<keyword evidence="6 8" id="KW-1133">Transmembrane helix</keyword>
<name>A0A0G9K1J6_9BACT</name>